<comment type="caution">
    <text evidence="19">The sequence shown here is derived from an EMBL/GenBank/DDBJ whole genome shotgun (WGS) entry which is preliminary data.</text>
</comment>
<evidence type="ECO:0000313" key="20">
    <source>
        <dbReference type="Proteomes" id="UP000184031"/>
    </source>
</evidence>
<dbReference type="CDD" id="cd00818">
    <property type="entry name" value="IleRS_core"/>
    <property type="match status" value="1"/>
</dbReference>
<dbReference type="STRING" id="1055723.SAMN05216293_0321"/>
<feature type="short sequence motif" description="'HIGH' region" evidence="15">
    <location>
        <begin position="48"/>
        <end position="58"/>
    </location>
</feature>
<gene>
    <name evidence="15" type="primary">ileS</name>
    <name evidence="18" type="ORF">SAMN04487891_101317</name>
    <name evidence="19" type="ORF">SAMN05216293_0321</name>
</gene>
<keyword evidence="12 15" id="KW-0030">Aminoacyl-tRNA synthetase</keyword>
<evidence type="ECO:0000259" key="16">
    <source>
        <dbReference type="Pfam" id="PF00133"/>
    </source>
</evidence>
<dbReference type="PRINTS" id="PR00984">
    <property type="entry name" value="TRNASYNTHILE"/>
</dbReference>
<feature type="domain" description="Aminoacyl-tRNA synthetase class Ia" evidence="16">
    <location>
        <begin position="18"/>
        <end position="776"/>
    </location>
</feature>
<evidence type="ECO:0000313" key="18">
    <source>
        <dbReference type="EMBL" id="SFB67904.1"/>
    </source>
</evidence>
<dbReference type="Gene3D" id="1.10.730.10">
    <property type="entry name" value="Isoleucyl-tRNA Synthetase, Domain 1"/>
    <property type="match status" value="1"/>
</dbReference>
<dbReference type="InterPro" id="IPR014729">
    <property type="entry name" value="Rossmann-like_a/b/a_fold"/>
</dbReference>
<evidence type="ECO:0000313" key="21">
    <source>
        <dbReference type="Proteomes" id="UP000198940"/>
    </source>
</evidence>
<comment type="subunit">
    <text evidence="4 15">Monomer.</text>
</comment>
<evidence type="ECO:0000259" key="17">
    <source>
        <dbReference type="Pfam" id="PF08264"/>
    </source>
</evidence>
<dbReference type="InterPro" id="IPR009008">
    <property type="entry name" value="Val/Leu/Ile-tRNA-synth_edit"/>
</dbReference>
<comment type="domain">
    <text evidence="15">IleRS has two distinct active sites: one for aminoacylation and one for editing. The misactivated valine is translocated from the active site to the editing site, which sterically excludes the correctly activated isoleucine. The single editing site contains two valyl binding pockets, one specific for each substrate (Val-AMP or Val-tRNA(Ile)).</text>
</comment>
<keyword evidence="11 15" id="KW-0648">Protein biosynthesis</keyword>
<dbReference type="PANTHER" id="PTHR42780:SF1">
    <property type="entry name" value="ISOLEUCINE--TRNA LIGASE, CYTOPLASMIC"/>
    <property type="match status" value="1"/>
</dbReference>
<evidence type="ECO:0000256" key="2">
    <source>
        <dbReference type="ARBA" id="ARBA00004496"/>
    </source>
</evidence>
<keyword evidence="8 15" id="KW-0547">Nucleotide-binding</keyword>
<keyword evidence="7 15" id="KW-0479">Metal-binding</keyword>
<evidence type="ECO:0000256" key="12">
    <source>
        <dbReference type="ARBA" id="ARBA00023146"/>
    </source>
</evidence>
<comment type="cofactor">
    <cofactor evidence="1 15">
        <name>Zn(2+)</name>
        <dbReference type="ChEBI" id="CHEBI:29105"/>
    </cofactor>
</comment>
<dbReference type="Gene3D" id="3.30.720.200">
    <property type="match status" value="1"/>
</dbReference>
<dbReference type="FunFam" id="3.40.50.620:FF:000063">
    <property type="entry name" value="Isoleucine--tRNA ligase"/>
    <property type="match status" value="1"/>
</dbReference>
<feature type="short sequence motif" description="'KMSKS' region" evidence="15">
    <location>
        <begin position="738"/>
        <end position="742"/>
    </location>
</feature>
<dbReference type="GO" id="GO:0008270">
    <property type="term" value="F:zinc ion binding"/>
    <property type="evidence" value="ECO:0007669"/>
    <property type="project" value="UniProtKB-UniRule"/>
</dbReference>
<dbReference type="PANTHER" id="PTHR42780">
    <property type="entry name" value="SOLEUCYL-TRNA SYNTHETASE"/>
    <property type="match status" value="1"/>
</dbReference>
<dbReference type="CDD" id="cd07961">
    <property type="entry name" value="Anticodon_Ia_Ile_ABEc"/>
    <property type="match status" value="1"/>
</dbReference>
<dbReference type="SUPFAM" id="SSF47323">
    <property type="entry name" value="Anticodon-binding domain of a subclass of class I aminoacyl-tRNA synthetases"/>
    <property type="match status" value="1"/>
</dbReference>
<accession>A0A1M6PUA0</accession>
<evidence type="ECO:0000256" key="4">
    <source>
        <dbReference type="ARBA" id="ARBA00011245"/>
    </source>
</evidence>
<name>A0A1M6PUA0_9FLAO</name>
<dbReference type="InterPro" id="IPR023586">
    <property type="entry name" value="Ile-tRNA-ligase_type2"/>
</dbReference>
<dbReference type="Gene3D" id="3.40.50.620">
    <property type="entry name" value="HUPs"/>
    <property type="match status" value="2"/>
</dbReference>
<comment type="function">
    <text evidence="13 15">Catalyzes the attachment of isoleucine to tRNA(Ile). As IleRS can inadvertently accommodate and process structurally similar amino acids such as valine, to avoid such errors it has two additional distinct tRNA(Ile)-dependent editing activities. One activity is designated as 'pretransfer' editing and involves the hydrolysis of activated Val-AMP. The other activity is designated 'posttransfer' editing and involves deacylation of mischarged Val-tRNA(Ile).</text>
</comment>
<evidence type="ECO:0000256" key="3">
    <source>
        <dbReference type="ARBA" id="ARBA00007078"/>
    </source>
</evidence>
<evidence type="ECO:0000256" key="9">
    <source>
        <dbReference type="ARBA" id="ARBA00022833"/>
    </source>
</evidence>
<dbReference type="Proteomes" id="UP000198940">
    <property type="component" value="Unassembled WGS sequence"/>
</dbReference>
<dbReference type="EMBL" id="FRAT01000001">
    <property type="protein sequence ID" value="SHK11509.1"/>
    <property type="molecule type" value="Genomic_DNA"/>
</dbReference>
<dbReference type="GO" id="GO:0000049">
    <property type="term" value="F:tRNA binding"/>
    <property type="evidence" value="ECO:0007669"/>
    <property type="project" value="InterPro"/>
</dbReference>
<dbReference type="InterPro" id="IPR002301">
    <property type="entry name" value="Ile-tRNA-ligase"/>
</dbReference>
<organism evidence="19 20">
    <name type="scientific">Flagellimonas taeanensis</name>
    <dbReference type="NCBI Taxonomy" id="1005926"/>
    <lineage>
        <taxon>Bacteria</taxon>
        <taxon>Pseudomonadati</taxon>
        <taxon>Bacteroidota</taxon>
        <taxon>Flavobacteriia</taxon>
        <taxon>Flavobacteriales</taxon>
        <taxon>Flavobacteriaceae</taxon>
        <taxon>Flagellimonas</taxon>
    </lineage>
</organism>
<keyword evidence="10 15" id="KW-0067">ATP-binding</keyword>
<dbReference type="AlphaFoldDB" id="A0A1M6PUA0"/>
<keyword evidence="21" id="KW-1185">Reference proteome</keyword>
<dbReference type="GO" id="GO:0005737">
    <property type="term" value="C:cytoplasm"/>
    <property type="evidence" value="ECO:0007669"/>
    <property type="project" value="UniProtKB-SubCell"/>
</dbReference>
<dbReference type="Proteomes" id="UP000184031">
    <property type="component" value="Unassembled WGS sequence"/>
</dbReference>
<dbReference type="GO" id="GO:0005524">
    <property type="term" value="F:ATP binding"/>
    <property type="evidence" value="ECO:0007669"/>
    <property type="project" value="UniProtKB-UniRule"/>
</dbReference>
<evidence type="ECO:0000256" key="11">
    <source>
        <dbReference type="ARBA" id="ARBA00022917"/>
    </source>
</evidence>
<evidence type="ECO:0000256" key="15">
    <source>
        <dbReference type="HAMAP-Rule" id="MF_02003"/>
    </source>
</evidence>
<dbReference type="RefSeq" id="WP_083569537.1">
    <property type="nucleotide sequence ID" value="NZ_FOKU01000001.1"/>
</dbReference>
<evidence type="ECO:0000256" key="6">
    <source>
        <dbReference type="ARBA" id="ARBA00022598"/>
    </source>
</evidence>
<dbReference type="Pfam" id="PF19302">
    <property type="entry name" value="DUF5915"/>
    <property type="match status" value="1"/>
</dbReference>
<evidence type="ECO:0000256" key="8">
    <source>
        <dbReference type="ARBA" id="ARBA00022741"/>
    </source>
</evidence>
<evidence type="ECO:0000256" key="14">
    <source>
        <dbReference type="ARBA" id="ARBA00048359"/>
    </source>
</evidence>
<dbReference type="GO" id="GO:0002161">
    <property type="term" value="F:aminoacyl-tRNA deacylase activity"/>
    <property type="evidence" value="ECO:0007669"/>
    <property type="project" value="InterPro"/>
</dbReference>
<keyword evidence="9 15" id="KW-0862">Zinc</keyword>
<evidence type="ECO:0000256" key="13">
    <source>
        <dbReference type="ARBA" id="ARBA00025217"/>
    </source>
</evidence>
<evidence type="ECO:0000256" key="5">
    <source>
        <dbReference type="ARBA" id="ARBA00022490"/>
    </source>
</evidence>
<protein>
    <recommendedName>
        <fullName evidence="15">Isoleucine--tRNA ligase</fullName>
        <ecNumber evidence="15">6.1.1.5</ecNumber>
    </recommendedName>
    <alternativeName>
        <fullName evidence="15">Isoleucyl-tRNA synthetase</fullName>
        <shortName evidence="15">IleRS</shortName>
    </alternativeName>
</protein>
<proteinExistence type="inferred from homology"/>
<comment type="subcellular location">
    <subcellularLocation>
        <location evidence="2 15">Cytoplasm</location>
    </subcellularLocation>
</comment>
<dbReference type="Pfam" id="PF08264">
    <property type="entry name" value="Anticodon_1"/>
    <property type="match status" value="1"/>
</dbReference>
<dbReference type="InterPro" id="IPR013155">
    <property type="entry name" value="M/V/L/I-tRNA-synth_anticd-bd"/>
</dbReference>
<dbReference type="EC" id="6.1.1.5" evidence="15"/>
<evidence type="ECO:0000256" key="7">
    <source>
        <dbReference type="ARBA" id="ARBA00022723"/>
    </source>
</evidence>
<dbReference type="InterPro" id="IPR002300">
    <property type="entry name" value="aa-tRNA-synth_Ia"/>
</dbReference>
<dbReference type="EMBL" id="FOKU01000001">
    <property type="protein sequence ID" value="SFB67904.1"/>
    <property type="molecule type" value="Genomic_DNA"/>
</dbReference>
<evidence type="ECO:0000256" key="1">
    <source>
        <dbReference type="ARBA" id="ARBA00001947"/>
    </source>
</evidence>
<dbReference type="SUPFAM" id="SSF52374">
    <property type="entry name" value="Nucleotidylyl transferase"/>
    <property type="match status" value="1"/>
</dbReference>
<feature type="domain" description="Methionyl/Valyl/Leucyl/Isoleucyl-tRNA synthetase anticodon-binding" evidence="17">
    <location>
        <begin position="825"/>
        <end position="977"/>
    </location>
</feature>
<sequence length="1190" mass="136289">MKFAEYKGLDLPKVSEEVLDFWKDKQIFEKSVSTREGKESYVFYEGPPSANGMPGIHHVMARTIKDIFPRYKTMKGFQVKRKAGWDTHGLPIEIGVEKELGITKEDIGKKISVEEYNAACKKAVMRYTDVWNDMTEKIGYWVDMDDPYITYKPKYMESVWWLLKQIYDKGLLYKGYTIQPYSPKAGTGLSSHELNQPGTYQDVTDTTVTAQFKAKKDSLPDFLKDVKGDIYFLAWTTTPWTLPSNTALTVGPKIEYVLVKTFNQYTFEPINVVVAKNLVGKIFSKPYKEREDEYFFYEYVVRQNYLRNEEENVQQRFESLSEEEIKKINKQAEEALSAPIKDSEKFIRRLLESKEEFDKKREIPYRILAECKGSDLVGIRYEQLLPYTQPYQNPENAFRVIAGDFVTTEDGTGIVHTAPTFGADDALAAKQADPEVPPMLVKDENDNLVPLVDLQGKFRPELGEFAGKYVKNEYYEDGEAPEKSVDVEIAIKLKEENKAFKVEKYVHSYPNCWRTDKPILYYPLDSWFIKVTDVKDRMFELNQTINWKPKATGEGRFGNWLANANDWNLSRSRYWGIPLPIWRTDDGKEELIIGSVEELKAEMAKAVEAGILEKDVFAEFVVGDMSEDNYDKIDLHKNIVDGITLVSPSGQPMKREADLIDVWFDSGSMPYAQWHYPFENKELIDDGIAFPANFIAEGVDQTRGWFYTLHAIATMVFDSIAYRNVVSNGLVLDKEGKKMSKRLGNAVDPFEVLPEHGPDATRWYMISNANPWDNLKFDIDGVVEVKRKFFGTLYNTYSFMALYANIDEFSYAEAEIPLAERPEIDQWILSELHTLIKNVDEAYADYEATRASRMISDFVQENLSNWYVRLCRRRFWKGDYGQDKISAYQTLYTCLVTVAKLSAPVAPFFMDRLYKDLDAVTGKEGFESVHLAGFPAYDVSMVNEKLERKMQLAQKISSLVLSIRQKEKIKVRQPLQKIMIPILNAEQKKDIEAVSGLIKSEVNVKEIQLLDDASGILVKQIKPNFKVLGPKFGKDMKAIAAKVNQLGQDDIQKIEQEGELTLQLENKTVNLQLADVEISSQDIEGWLVASSGPLTVALDVTIDETLRKEGIARELVNRIQNIRKDSGFEVTDKIDIKILKDGLVENAVSSNEEYIKAETLTAVLNFEEELDEGIAIAFDEVNTKLFIQKH</sequence>
<evidence type="ECO:0000313" key="19">
    <source>
        <dbReference type="EMBL" id="SHK11509.1"/>
    </source>
</evidence>
<dbReference type="HAMAP" id="MF_02003">
    <property type="entry name" value="Ile_tRNA_synth_type2"/>
    <property type="match status" value="1"/>
</dbReference>
<dbReference type="NCBIfam" id="TIGR00392">
    <property type="entry name" value="ileS"/>
    <property type="match status" value="1"/>
</dbReference>
<comment type="catalytic activity">
    <reaction evidence="14 15">
        <text>tRNA(Ile) + L-isoleucine + ATP = L-isoleucyl-tRNA(Ile) + AMP + diphosphate</text>
        <dbReference type="Rhea" id="RHEA:11060"/>
        <dbReference type="Rhea" id="RHEA-COMP:9666"/>
        <dbReference type="Rhea" id="RHEA-COMP:9695"/>
        <dbReference type="ChEBI" id="CHEBI:30616"/>
        <dbReference type="ChEBI" id="CHEBI:33019"/>
        <dbReference type="ChEBI" id="CHEBI:58045"/>
        <dbReference type="ChEBI" id="CHEBI:78442"/>
        <dbReference type="ChEBI" id="CHEBI:78528"/>
        <dbReference type="ChEBI" id="CHEBI:456215"/>
        <dbReference type="EC" id="6.1.1.5"/>
    </reaction>
</comment>
<dbReference type="InterPro" id="IPR009080">
    <property type="entry name" value="tRNAsynth_Ia_anticodon-bd"/>
</dbReference>
<dbReference type="InterPro" id="IPR033709">
    <property type="entry name" value="Anticodon_Ile_ABEc"/>
</dbReference>
<dbReference type="GO" id="GO:0004822">
    <property type="term" value="F:isoleucine-tRNA ligase activity"/>
    <property type="evidence" value="ECO:0007669"/>
    <property type="project" value="UniProtKB-UniRule"/>
</dbReference>
<dbReference type="Pfam" id="PF00133">
    <property type="entry name" value="tRNA-synt_1"/>
    <property type="match status" value="1"/>
</dbReference>
<dbReference type="GO" id="GO:0006428">
    <property type="term" value="P:isoleucyl-tRNA aminoacylation"/>
    <property type="evidence" value="ECO:0007669"/>
    <property type="project" value="UniProtKB-UniRule"/>
</dbReference>
<reference evidence="19 20" key="1">
    <citation type="submission" date="2016-11" db="EMBL/GenBank/DDBJ databases">
        <authorList>
            <person name="Varghese N."/>
            <person name="Submissions S."/>
        </authorList>
    </citation>
    <scope>NUCLEOTIDE SEQUENCE [LARGE SCALE GENOMIC DNA]</scope>
    <source>
        <strain evidence="19 20">CGMCC 1.12174</strain>
        <strain evidence="18 21">DSM 26351</strain>
    </source>
</reference>
<keyword evidence="5 15" id="KW-0963">Cytoplasm</keyword>
<feature type="binding site" evidence="15">
    <location>
        <position position="741"/>
    </location>
    <ligand>
        <name>ATP</name>
        <dbReference type="ChEBI" id="CHEBI:30616"/>
    </ligand>
</feature>
<comment type="similarity">
    <text evidence="3 15">Belongs to the class-I aminoacyl-tRNA synthetase family. IleS type 2 subfamily.</text>
</comment>
<evidence type="ECO:0000256" key="10">
    <source>
        <dbReference type="ARBA" id="ARBA00022840"/>
    </source>
</evidence>
<keyword evidence="6 15" id="KW-0436">Ligase</keyword>
<dbReference type="SUPFAM" id="SSF50677">
    <property type="entry name" value="ValRS/IleRS/LeuRS editing domain"/>
    <property type="match status" value="2"/>
</dbReference>